<dbReference type="InterPro" id="IPR043502">
    <property type="entry name" value="DNA/RNA_pol_sf"/>
</dbReference>
<feature type="region of interest" description="Disordered" evidence="11">
    <location>
        <begin position="345"/>
        <end position="380"/>
    </location>
</feature>
<keyword evidence="3" id="KW-0808">Transferase</keyword>
<feature type="compositionally biased region" description="Polar residues" evidence="11">
    <location>
        <begin position="371"/>
        <end position="380"/>
    </location>
</feature>
<dbReference type="InterPro" id="IPR001878">
    <property type="entry name" value="Znf_CCHC"/>
</dbReference>
<proteinExistence type="predicted"/>
<dbReference type="SMART" id="SM00343">
    <property type="entry name" value="ZnF_C2HC"/>
    <property type="match status" value="2"/>
</dbReference>
<dbReference type="EC" id="2.7.7.49" evidence="1"/>
<keyword evidence="4" id="KW-0548">Nucleotidyltransferase</keyword>
<dbReference type="Gene3D" id="3.10.10.10">
    <property type="entry name" value="HIV Type 1 Reverse Transcriptase, subunit A, domain 1"/>
    <property type="match status" value="1"/>
</dbReference>
<organism evidence="15 16">
    <name type="scientific">Loxostege sticticalis</name>
    <name type="common">Beet webworm moth</name>
    <dbReference type="NCBI Taxonomy" id="481309"/>
    <lineage>
        <taxon>Eukaryota</taxon>
        <taxon>Metazoa</taxon>
        <taxon>Ecdysozoa</taxon>
        <taxon>Arthropoda</taxon>
        <taxon>Hexapoda</taxon>
        <taxon>Insecta</taxon>
        <taxon>Pterygota</taxon>
        <taxon>Neoptera</taxon>
        <taxon>Endopterygota</taxon>
        <taxon>Lepidoptera</taxon>
        <taxon>Glossata</taxon>
        <taxon>Ditrysia</taxon>
        <taxon>Pyraloidea</taxon>
        <taxon>Crambidae</taxon>
        <taxon>Pyraustinae</taxon>
        <taxon>Loxostege</taxon>
    </lineage>
</organism>
<evidence type="ECO:0000256" key="9">
    <source>
        <dbReference type="ARBA" id="ARBA00023268"/>
    </source>
</evidence>
<evidence type="ECO:0000256" key="1">
    <source>
        <dbReference type="ARBA" id="ARBA00012493"/>
    </source>
</evidence>
<evidence type="ECO:0000256" key="3">
    <source>
        <dbReference type="ARBA" id="ARBA00022679"/>
    </source>
</evidence>
<feature type="domain" description="CCHC-type" evidence="12">
    <location>
        <begin position="390"/>
        <end position="405"/>
    </location>
</feature>
<evidence type="ECO:0000259" key="14">
    <source>
        <dbReference type="PROSITE" id="PS50994"/>
    </source>
</evidence>
<dbReference type="CDD" id="cd09274">
    <property type="entry name" value="RNase_HI_RT_Ty3"/>
    <property type="match status" value="1"/>
</dbReference>
<keyword evidence="8" id="KW-0238">DNA-binding</keyword>
<dbReference type="InterPro" id="IPR041577">
    <property type="entry name" value="RT_RNaseH_2"/>
</dbReference>
<name>A0ABR3HPA7_LOXSC</name>
<dbReference type="SUPFAM" id="SSF53098">
    <property type="entry name" value="Ribonuclease H-like"/>
    <property type="match status" value="1"/>
</dbReference>
<dbReference type="Pfam" id="PF00665">
    <property type="entry name" value="rve"/>
    <property type="match status" value="1"/>
</dbReference>
<dbReference type="Pfam" id="PF17919">
    <property type="entry name" value="RT_RNaseH_2"/>
    <property type="match status" value="1"/>
</dbReference>
<feature type="compositionally biased region" description="Basic and acidic residues" evidence="11">
    <location>
        <begin position="1586"/>
        <end position="1596"/>
    </location>
</feature>
<feature type="domain" description="Reverse transcriptase" evidence="13">
    <location>
        <begin position="748"/>
        <end position="925"/>
    </location>
</feature>
<evidence type="ECO:0000256" key="11">
    <source>
        <dbReference type="SAM" id="MobiDB-lite"/>
    </source>
</evidence>
<dbReference type="InterPro" id="IPR043128">
    <property type="entry name" value="Rev_trsase/Diguanyl_cyclase"/>
</dbReference>
<dbReference type="PROSITE" id="PS50994">
    <property type="entry name" value="INTEGRASE"/>
    <property type="match status" value="1"/>
</dbReference>
<dbReference type="Gene3D" id="4.10.60.10">
    <property type="entry name" value="Zinc finger, CCHC-type"/>
    <property type="match status" value="1"/>
</dbReference>
<evidence type="ECO:0000256" key="4">
    <source>
        <dbReference type="ARBA" id="ARBA00022695"/>
    </source>
</evidence>
<feature type="compositionally biased region" description="Basic residues" evidence="11">
    <location>
        <begin position="86"/>
        <end position="110"/>
    </location>
</feature>
<feature type="region of interest" description="Disordered" evidence="11">
    <location>
        <begin position="47"/>
        <end position="158"/>
    </location>
</feature>
<dbReference type="InterPro" id="IPR036397">
    <property type="entry name" value="RNaseH_sf"/>
</dbReference>
<dbReference type="InterPro" id="IPR001584">
    <property type="entry name" value="Integrase_cat-core"/>
</dbReference>
<comment type="caution">
    <text evidence="15">The sequence shown here is derived from an EMBL/GenBank/DDBJ whole genome shotgun (WGS) entry which is preliminary data.</text>
</comment>
<evidence type="ECO:0000256" key="8">
    <source>
        <dbReference type="ARBA" id="ARBA00023125"/>
    </source>
</evidence>
<dbReference type="InterPro" id="IPR041588">
    <property type="entry name" value="Integrase_H2C2"/>
</dbReference>
<gene>
    <name evidence="15" type="ORF">ABMA27_004627</name>
</gene>
<evidence type="ECO:0000256" key="2">
    <source>
        <dbReference type="ARBA" id="ARBA00022670"/>
    </source>
</evidence>
<evidence type="ECO:0000256" key="6">
    <source>
        <dbReference type="ARBA" id="ARBA00022750"/>
    </source>
</evidence>
<dbReference type="Pfam" id="PF00098">
    <property type="entry name" value="zf-CCHC"/>
    <property type="match status" value="1"/>
</dbReference>
<dbReference type="InterPro" id="IPR050951">
    <property type="entry name" value="Retrovirus_Pol_polyprotein"/>
</dbReference>
<dbReference type="CDD" id="cd00303">
    <property type="entry name" value="retropepsin_like"/>
    <property type="match status" value="1"/>
</dbReference>
<keyword evidence="9" id="KW-0511">Multifunctional enzyme</keyword>
<feature type="domain" description="Integrase catalytic" evidence="14">
    <location>
        <begin position="1284"/>
        <end position="1443"/>
    </location>
</feature>
<feature type="region of interest" description="Disordered" evidence="11">
    <location>
        <begin position="424"/>
        <end position="444"/>
    </location>
</feature>
<evidence type="ECO:0000256" key="10">
    <source>
        <dbReference type="PROSITE-ProRule" id="PRU00047"/>
    </source>
</evidence>
<dbReference type="Gene3D" id="3.30.70.270">
    <property type="match status" value="2"/>
</dbReference>
<keyword evidence="16" id="KW-1185">Reference proteome</keyword>
<evidence type="ECO:0000259" key="13">
    <source>
        <dbReference type="PROSITE" id="PS50878"/>
    </source>
</evidence>
<protein>
    <recommendedName>
        <fullName evidence="1">RNA-directed DNA polymerase</fullName>
        <ecNumber evidence="1">2.7.7.49</ecNumber>
    </recommendedName>
</protein>
<dbReference type="PANTHER" id="PTHR37984">
    <property type="entry name" value="PROTEIN CBG26694"/>
    <property type="match status" value="1"/>
</dbReference>
<dbReference type="Pfam" id="PF00078">
    <property type="entry name" value="RVT_1"/>
    <property type="match status" value="1"/>
</dbReference>
<reference evidence="15 16" key="1">
    <citation type="submission" date="2024-06" db="EMBL/GenBank/DDBJ databases">
        <title>A chromosome-level genome assembly of beet webworm, Loxostege sticticalis.</title>
        <authorList>
            <person name="Zhang Y."/>
        </authorList>
    </citation>
    <scope>NUCLEOTIDE SEQUENCE [LARGE SCALE GENOMIC DNA]</scope>
    <source>
        <strain evidence="15">AQ026</strain>
        <tissue evidence="15">Whole body</tissue>
    </source>
</reference>
<dbReference type="SUPFAM" id="SSF56672">
    <property type="entry name" value="DNA/RNA polymerases"/>
    <property type="match status" value="1"/>
</dbReference>
<dbReference type="InterPro" id="IPR021109">
    <property type="entry name" value="Peptidase_aspartic_dom_sf"/>
</dbReference>
<dbReference type="PANTHER" id="PTHR37984:SF5">
    <property type="entry name" value="PROTEIN NYNRIN-LIKE"/>
    <property type="match status" value="1"/>
</dbReference>
<dbReference type="InterPro" id="IPR000477">
    <property type="entry name" value="RT_dom"/>
</dbReference>
<evidence type="ECO:0000256" key="7">
    <source>
        <dbReference type="ARBA" id="ARBA00022759"/>
    </source>
</evidence>
<dbReference type="Gene3D" id="1.10.340.70">
    <property type="match status" value="1"/>
</dbReference>
<keyword evidence="6" id="KW-0064">Aspartyl protease</keyword>
<feature type="region of interest" description="Disordered" evidence="11">
    <location>
        <begin position="1577"/>
        <end position="1596"/>
    </location>
</feature>
<feature type="compositionally biased region" description="Low complexity" evidence="11">
    <location>
        <begin position="133"/>
        <end position="143"/>
    </location>
</feature>
<keyword evidence="2" id="KW-0645">Protease</keyword>
<dbReference type="EMBL" id="JBEUOH010000016">
    <property type="protein sequence ID" value="KAL0872230.1"/>
    <property type="molecule type" value="Genomic_DNA"/>
</dbReference>
<dbReference type="SUPFAM" id="SSF50630">
    <property type="entry name" value="Acid proteases"/>
    <property type="match status" value="1"/>
</dbReference>
<feature type="compositionally biased region" description="Basic and acidic residues" evidence="11">
    <location>
        <begin position="345"/>
        <end position="360"/>
    </location>
</feature>
<dbReference type="PROSITE" id="PS50878">
    <property type="entry name" value="RT_POL"/>
    <property type="match status" value="1"/>
</dbReference>
<dbReference type="SUPFAM" id="SSF57756">
    <property type="entry name" value="Retrovirus zinc finger-like domains"/>
    <property type="match status" value="1"/>
</dbReference>
<sequence length="1596" mass="183235">MFDLCVLCTIKSIYNMSQPVMNIDTKRNVSAPPRCLTEVKTGFERALTDDENRSRKSRSHYTPDVMESRRKRRREHGRSVDESIKGKRRRPRTERKRSRKHSRRRKHEHRPSRSTERSRKDKQRLRCRRISSDRGGSSSGSTVSEEKSQSRNSNTSVFPNSETQFFLSELVKSLCNSKPEGNKFPMLGNVIPEFDPMVKGQTIHMWLNKVEECAKLYNWGNDQIIHYALPRLVGVARTWYQALPTMSFSWPEWKNKLIDSFPSSDDYAELLTEMLSKRVKFNESLELYYYEKINLLNRCEIFGKRAVDCLLYGIEDRSLRLGAKAAKCQEPEQVLSYFQSIKQQTRENDRTKVNGQDRRGQTNNQTNSNSRQFANSDGKLKSQTSTSVVCYNCSETGHFSFRCPKKILKCNVCNRLGHTTINCPQLPNESNKSNEKKSDKSVMQVDVDDSSNNKYFTSLKVNGNNTEGYIDLGSQCTLMQRNEAIRMGIIWSVGELPVMRGLGNNIVMPIGTANVEIEIHNITEKVDIYIVEDGIIKYPVLIGHSFTEKPGIVIIKTTDSLTFKRENPIKIHLFLKQEVQIQPYQMITIPVHSESNYSGPVYVRGSVRGLPKSEFYLLPGEYDLVNGMGVLLVHNFSNNILTLCKDSLITRVCCNVRSLDVNIIDFSDPNTDSELNFGEHLTETEITKLRDLLKSYECCFSSSLRDLGYTNVVQMEIQLSDNQPVVYRPYRLSYPERELVRSMVQEMMDADIVCESNSPYASPILLVKKKTGEKRLCVDYRALNNKTRKEHYPLPLIDDQLDRLSGNSLFISLDLASGYYQIPIANNSQHLTAFVTPDGQYQFKRMPFGLANAPSIFQRTMNRVLSRLRYVVIYMDDILIPACSFEEGITRLEEVFKLLAEAGLTLKLKKCYFFQTELDFLGFHVSGDGIRPGSRKTHAITDFPVPRNVHDVRRFIGLASFFRRFVKNFAMLACPLTNLLKSKFEWSWTDEHTKAFNLLKEKLAERPVLALFDARRTTELHTDASKIGVAGILMQCGEDGQFRPVAYYSRKTSEDEQKFHSFELETLAVIASLSRFRVYLLGLKFKIVTDCNALRTTLTKRDLIPRIARWWVQLQEYDCSIEYRAGARMAHVDALSRAPVAELTSRTDTHVIDVLQVEVKDWVATVQSNDEEIKRIRNILLDDETKFVADVRNNYLVKGEHVYRILDGGIRWVVPRSVRWQVLRMNHDDVGHFGFEKTLSRLKGTFWFPKMRRFTKKYVSACLQCAHHKAPSGQKEGYLHPIPKIEMPFHTLHADHLGPFVRSKKGNVYILAIVDSFTKFINIRAVKDTKTSSAIKNFKEYFSYFGTPSRLITDRGSCFTSAKFKEFTNKLNIKHILNAVATPRANGQVERFNRTILDALSTKCHGKNENTWDEYVGDIQLGINTTVNKSTGKSPSELLFGCKLVTTSENMLGDVITETSQLVSGNELMRLRSDAKDKIDKDQEVAKRRFDQNRKRARSYSVGDLVRIERTVIDKDHLGKSKKLVPKFQGPYRIVKVLPNDRFLVEDTPLTRKGNKRYENIVAIDKVHPWLNFNDYSTEASGSDSKCSDSDNEIDK</sequence>
<evidence type="ECO:0000313" key="15">
    <source>
        <dbReference type="EMBL" id="KAL0872230.1"/>
    </source>
</evidence>
<keyword evidence="10" id="KW-0479">Metal-binding</keyword>
<keyword evidence="7" id="KW-0255">Endonuclease</keyword>
<dbReference type="InterPro" id="IPR036875">
    <property type="entry name" value="Znf_CCHC_sf"/>
</dbReference>
<dbReference type="Gene3D" id="2.40.70.10">
    <property type="entry name" value="Acid Proteases"/>
    <property type="match status" value="1"/>
</dbReference>
<keyword evidence="7" id="KW-0378">Hydrolase</keyword>
<keyword evidence="10" id="KW-0863">Zinc-finger</keyword>
<accession>A0ABR3HPA7</accession>
<feature type="compositionally biased region" description="Low complexity" evidence="11">
    <location>
        <begin position="361"/>
        <end position="370"/>
    </location>
</feature>
<dbReference type="CDD" id="cd01647">
    <property type="entry name" value="RT_LTR"/>
    <property type="match status" value="1"/>
</dbReference>
<keyword evidence="10" id="KW-0862">Zinc</keyword>
<evidence type="ECO:0000313" key="16">
    <source>
        <dbReference type="Proteomes" id="UP001549920"/>
    </source>
</evidence>
<dbReference type="PROSITE" id="PS50158">
    <property type="entry name" value="ZF_CCHC"/>
    <property type="match status" value="1"/>
</dbReference>
<evidence type="ECO:0000256" key="5">
    <source>
        <dbReference type="ARBA" id="ARBA00022722"/>
    </source>
</evidence>
<dbReference type="InterPro" id="IPR012337">
    <property type="entry name" value="RNaseH-like_sf"/>
</dbReference>
<evidence type="ECO:0000259" key="12">
    <source>
        <dbReference type="PROSITE" id="PS50158"/>
    </source>
</evidence>
<dbReference type="Pfam" id="PF17921">
    <property type="entry name" value="Integrase_H2C2"/>
    <property type="match status" value="1"/>
</dbReference>
<feature type="compositionally biased region" description="Basic residues" evidence="11">
    <location>
        <begin position="120"/>
        <end position="129"/>
    </location>
</feature>
<dbReference type="Proteomes" id="UP001549920">
    <property type="component" value="Unassembled WGS sequence"/>
</dbReference>
<keyword evidence="5" id="KW-0540">Nuclease</keyword>
<dbReference type="Gene3D" id="3.30.420.10">
    <property type="entry name" value="Ribonuclease H-like superfamily/Ribonuclease H"/>
    <property type="match status" value="1"/>
</dbReference>